<sequence>MASNHETDKERPPVLSSRVTSMKFMRRKDESLLRKRLASDQSKALLKSQWVLLPSLLESDEAKEVTMDVPFVPSRRSFNNFNPAVEDATSSCKAVVQQQLSAKADISDREMASRFQTLIDDRRDHSNLDNMPKKKSRTHQHPQDNQRGNFMKPKPI</sequence>
<reference evidence="2" key="1">
    <citation type="submission" date="2015-04" db="EMBL/GenBank/DDBJ databases">
        <title>The genome sequence of the plant pathogenic Rhizarian Plasmodiophora brassicae reveals insights in its biotrophic life cycle and the origin of chitin synthesis.</title>
        <authorList>
            <person name="Schwelm A."/>
            <person name="Fogelqvist J."/>
            <person name="Knaust A."/>
            <person name="Julke S."/>
            <person name="Lilja T."/>
            <person name="Dhandapani V."/>
            <person name="Bonilla-Rosso G."/>
            <person name="Karlsson M."/>
            <person name="Shevchenko A."/>
            <person name="Choi S.R."/>
            <person name="Kim H.G."/>
            <person name="Park J.Y."/>
            <person name="Lim Y.P."/>
            <person name="Ludwig-Muller J."/>
            <person name="Dixelius C."/>
        </authorList>
    </citation>
    <scope>NUCLEOTIDE SEQUENCE</scope>
    <source>
        <tissue evidence="2">Potato root galls</tissue>
    </source>
</reference>
<proteinExistence type="predicted"/>
<dbReference type="EMBL" id="HACM01010222">
    <property type="protein sequence ID" value="CRZ10664.1"/>
    <property type="molecule type" value="Transcribed_RNA"/>
</dbReference>
<dbReference type="GO" id="GO:0000460">
    <property type="term" value="P:maturation of 5.8S rRNA"/>
    <property type="evidence" value="ECO:0007669"/>
    <property type="project" value="TreeGrafter"/>
</dbReference>
<accession>A0A0H5RPL4</accession>
<feature type="region of interest" description="Disordered" evidence="1">
    <location>
        <begin position="115"/>
        <end position="156"/>
    </location>
</feature>
<dbReference type="PANTHER" id="PTHR13582:SF0">
    <property type="entry name" value="M-PHASE PHOSPHOPROTEIN 6"/>
    <property type="match status" value="1"/>
</dbReference>
<evidence type="ECO:0000313" key="2">
    <source>
        <dbReference type="EMBL" id="CRZ10664.1"/>
    </source>
</evidence>
<dbReference type="InterPro" id="IPR019324">
    <property type="entry name" value="MPP6"/>
</dbReference>
<name>A0A0H5RPL4_9EUKA</name>
<dbReference type="AlphaFoldDB" id="A0A0H5RPL4"/>
<dbReference type="PANTHER" id="PTHR13582">
    <property type="entry name" value="M-PHASE PHOSPHOPROTEIN 6"/>
    <property type="match status" value="1"/>
</dbReference>
<organism evidence="2">
    <name type="scientific">Spongospora subterranea</name>
    <dbReference type="NCBI Taxonomy" id="70186"/>
    <lineage>
        <taxon>Eukaryota</taxon>
        <taxon>Sar</taxon>
        <taxon>Rhizaria</taxon>
        <taxon>Endomyxa</taxon>
        <taxon>Phytomyxea</taxon>
        <taxon>Plasmodiophorida</taxon>
        <taxon>Plasmodiophoridae</taxon>
        <taxon>Spongospora</taxon>
    </lineage>
</organism>
<protein>
    <submittedName>
        <fullName evidence="2">Uncharacterized protein</fullName>
    </submittedName>
</protein>
<evidence type="ECO:0000256" key="1">
    <source>
        <dbReference type="SAM" id="MobiDB-lite"/>
    </source>
</evidence>
<dbReference type="Pfam" id="PF10175">
    <property type="entry name" value="MPP6"/>
    <property type="match status" value="1"/>
</dbReference>